<evidence type="ECO:0008006" key="4">
    <source>
        <dbReference type="Google" id="ProtNLM"/>
    </source>
</evidence>
<accession>A0A420ZBH9</accession>
<keyword evidence="1" id="KW-0175">Coiled coil</keyword>
<dbReference type="AlphaFoldDB" id="A0A420ZBH9"/>
<name>A0A420ZBH9_UNCK3</name>
<protein>
    <recommendedName>
        <fullName evidence="4">Ribbon-helix-helix protein CopG domain-containing protein</fullName>
    </recommendedName>
</protein>
<evidence type="ECO:0000313" key="3">
    <source>
        <dbReference type="Proteomes" id="UP000281261"/>
    </source>
</evidence>
<dbReference type="CDD" id="cd21631">
    <property type="entry name" value="RHH_CopG_NikR-like"/>
    <property type="match status" value="1"/>
</dbReference>
<dbReference type="EMBL" id="QMNG01000053">
    <property type="protein sequence ID" value="RLC36475.1"/>
    <property type="molecule type" value="Genomic_DNA"/>
</dbReference>
<evidence type="ECO:0000313" key="2">
    <source>
        <dbReference type="EMBL" id="RLC36475.1"/>
    </source>
</evidence>
<feature type="coiled-coil region" evidence="1">
    <location>
        <begin position="101"/>
        <end position="128"/>
    </location>
</feature>
<sequence length="208" mass="24459">MLKNFNLKIETSLIDRIKEEAKTRGISQKELIQKALEHFFVCSKAEENPSLKEIITLYKGKCAKCGKTINIGERALWGKTKEGSILICTSCQINSETDKDIVKRLVKRQRLERQIKALRNQLKTLLVKYEEYDFINNVQRALDLIAQEHKFFMEYQSQLCSLGIKGEIERIDEMINMLRKVMAFLKDFENYYEQKIRVKVRGRLKNAF</sequence>
<dbReference type="Proteomes" id="UP000281261">
    <property type="component" value="Unassembled WGS sequence"/>
</dbReference>
<evidence type="ECO:0000256" key="1">
    <source>
        <dbReference type="SAM" id="Coils"/>
    </source>
</evidence>
<reference evidence="2 3" key="1">
    <citation type="submission" date="2018-06" db="EMBL/GenBank/DDBJ databases">
        <title>Extensive metabolic versatility and redundancy in microbially diverse, dynamic hydrothermal sediments.</title>
        <authorList>
            <person name="Dombrowski N."/>
            <person name="Teske A."/>
            <person name="Baker B.J."/>
        </authorList>
    </citation>
    <scope>NUCLEOTIDE SEQUENCE [LARGE SCALE GENOMIC DNA]</scope>
    <source>
        <strain evidence="2">B79_G16</strain>
    </source>
</reference>
<gene>
    <name evidence="2" type="ORF">DRH29_04505</name>
</gene>
<comment type="caution">
    <text evidence="2">The sequence shown here is derived from an EMBL/GenBank/DDBJ whole genome shotgun (WGS) entry which is preliminary data.</text>
</comment>
<proteinExistence type="predicted"/>
<organism evidence="2 3">
    <name type="scientific">candidate division Kazan bacterium</name>
    <dbReference type="NCBI Taxonomy" id="2202143"/>
    <lineage>
        <taxon>Bacteria</taxon>
        <taxon>Bacteria division Kazan-3B-28</taxon>
    </lineage>
</organism>